<dbReference type="GO" id="GO:0005829">
    <property type="term" value="C:cytosol"/>
    <property type="evidence" value="ECO:0007669"/>
    <property type="project" value="TreeGrafter"/>
</dbReference>
<dbReference type="Pfam" id="PF00285">
    <property type="entry name" value="Citrate_synt"/>
    <property type="match status" value="1"/>
</dbReference>
<keyword evidence="8" id="KW-0547">Nucleotide-binding</keyword>
<dbReference type="Gene3D" id="1.10.230.10">
    <property type="entry name" value="Cytochrome P450-Terp, domain 2"/>
    <property type="match status" value="1"/>
</dbReference>
<dbReference type="InterPro" id="IPR016102">
    <property type="entry name" value="Succinyl-CoA_synth-like"/>
</dbReference>
<protein>
    <recommendedName>
        <fullName evidence="3">ATP citrate synthase</fullName>
        <ecNumber evidence="3">2.3.3.8</ecNumber>
    </recommendedName>
</protein>
<dbReference type="GO" id="GO:0005524">
    <property type="term" value="F:ATP binding"/>
    <property type="evidence" value="ECO:0007669"/>
    <property type="project" value="UniProtKB-KW"/>
</dbReference>
<dbReference type="InterPro" id="IPR033847">
    <property type="entry name" value="Citrt_syn/SCS-alpha_CS"/>
</dbReference>
<dbReference type="SUPFAM" id="SSF48256">
    <property type="entry name" value="Citrate synthase"/>
    <property type="match status" value="1"/>
</dbReference>
<keyword evidence="4" id="KW-0963">Cytoplasm</keyword>
<dbReference type="PROSITE" id="PS01217">
    <property type="entry name" value="SUCCINYL_COA_LIG_3"/>
    <property type="match status" value="1"/>
</dbReference>
<accession>A0A8J5LX76</accession>
<evidence type="ECO:0000256" key="11">
    <source>
        <dbReference type="ARBA" id="ARBA00023098"/>
    </source>
</evidence>
<evidence type="ECO:0000256" key="2">
    <source>
        <dbReference type="ARBA" id="ARBA00011412"/>
    </source>
</evidence>
<dbReference type="InterPro" id="IPR036291">
    <property type="entry name" value="NAD(P)-bd_dom_sf"/>
</dbReference>
<dbReference type="GO" id="GO:0003878">
    <property type="term" value="F:ATP citrate synthase activity"/>
    <property type="evidence" value="ECO:0007669"/>
    <property type="project" value="UniProtKB-EC"/>
</dbReference>
<comment type="subunit">
    <text evidence="2">Heterooctamer of 4 alpha and 4 beta chains.</text>
</comment>
<evidence type="ECO:0000256" key="3">
    <source>
        <dbReference type="ARBA" id="ARBA00012639"/>
    </source>
</evidence>
<dbReference type="EMBL" id="JACMSC010000001">
    <property type="protein sequence ID" value="KAG6539043.1"/>
    <property type="molecule type" value="Genomic_DNA"/>
</dbReference>
<evidence type="ECO:0000313" key="14">
    <source>
        <dbReference type="Proteomes" id="UP000734854"/>
    </source>
</evidence>
<evidence type="ECO:0000256" key="10">
    <source>
        <dbReference type="ARBA" id="ARBA00022842"/>
    </source>
</evidence>
<dbReference type="PANTHER" id="PTHR23118:SF42">
    <property type="entry name" value="ATP-CITRATE SYNTHASE"/>
    <property type="match status" value="1"/>
</dbReference>
<evidence type="ECO:0000256" key="1">
    <source>
        <dbReference type="ARBA" id="ARBA00004496"/>
    </source>
</evidence>
<dbReference type="PROSITE" id="PS00399">
    <property type="entry name" value="SUCCINYL_COA_LIG_2"/>
    <property type="match status" value="1"/>
</dbReference>
<proteinExistence type="predicted"/>
<dbReference type="InterPro" id="IPR002020">
    <property type="entry name" value="Citrate_synthase"/>
</dbReference>
<dbReference type="InterPro" id="IPR005811">
    <property type="entry name" value="SUCC_ACL_C"/>
</dbReference>
<dbReference type="Proteomes" id="UP000734854">
    <property type="component" value="Unassembled WGS sequence"/>
</dbReference>
<dbReference type="InterPro" id="IPR036969">
    <property type="entry name" value="Citrate_synthase_sf"/>
</dbReference>
<keyword evidence="10" id="KW-0460">Magnesium</keyword>
<evidence type="ECO:0000313" key="13">
    <source>
        <dbReference type="EMBL" id="KAG6539043.1"/>
    </source>
</evidence>
<keyword evidence="14" id="KW-1185">Reference proteome</keyword>
<keyword evidence="9" id="KW-0067">ATP-binding</keyword>
<dbReference type="GO" id="GO:0006633">
    <property type="term" value="P:fatty acid biosynthetic process"/>
    <property type="evidence" value="ECO:0007669"/>
    <property type="project" value="TreeGrafter"/>
</dbReference>
<evidence type="ECO:0000256" key="7">
    <source>
        <dbReference type="ARBA" id="ARBA00022723"/>
    </source>
</evidence>
<dbReference type="InterPro" id="IPR017440">
    <property type="entry name" value="Cit_synth/succinyl-CoA_lig_AS"/>
</dbReference>
<feature type="domain" description="ATP-citrate synthase/succinyl-CoA ligase C-terminal" evidence="12">
    <location>
        <begin position="280"/>
        <end position="405"/>
    </location>
</feature>
<evidence type="ECO:0000256" key="4">
    <source>
        <dbReference type="ARBA" id="ARBA00022490"/>
    </source>
</evidence>
<dbReference type="CDD" id="cd06100">
    <property type="entry name" value="CCL_ACL-C"/>
    <property type="match status" value="1"/>
</dbReference>
<keyword evidence="6" id="KW-0808">Transferase</keyword>
<dbReference type="AlphaFoldDB" id="A0A8J5LX76"/>
<dbReference type="GO" id="GO:0006085">
    <property type="term" value="P:acetyl-CoA biosynthetic process"/>
    <property type="evidence" value="ECO:0007669"/>
    <property type="project" value="TreeGrafter"/>
</dbReference>
<comment type="subcellular location">
    <subcellularLocation>
        <location evidence="1">Cytoplasm</location>
    </subcellularLocation>
</comment>
<name>A0A8J5LX76_ZINOF</name>
<organism evidence="13 14">
    <name type="scientific">Zingiber officinale</name>
    <name type="common">Ginger</name>
    <name type="synonym">Amomum zingiber</name>
    <dbReference type="NCBI Taxonomy" id="94328"/>
    <lineage>
        <taxon>Eukaryota</taxon>
        <taxon>Viridiplantae</taxon>
        <taxon>Streptophyta</taxon>
        <taxon>Embryophyta</taxon>
        <taxon>Tracheophyta</taxon>
        <taxon>Spermatophyta</taxon>
        <taxon>Magnoliopsida</taxon>
        <taxon>Liliopsida</taxon>
        <taxon>Zingiberales</taxon>
        <taxon>Zingiberaceae</taxon>
        <taxon>Zingiber</taxon>
    </lineage>
</organism>
<evidence type="ECO:0000256" key="6">
    <source>
        <dbReference type="ARBA" id="ARBA00022679"/>
    </source>
</evidence>
<keyword evidence="11" id="KW-0443">Lipid metabolism</keyword>
<dbReference type="EC" id="2.3.3.8" evidence="3"/>
<dbReference type="Gene3D" id="3.40.50.261">
    <property type="entry name" value="Succinyl-CoA synthetase domains"/>
    <property type="match status" value="1"/>
</dbReference>
<reference evidence="13 14" key="1">
    <citation type="submission" date="2020-08" db="EMBL/GenBank/DDBJ databases">
        <title>Plant Genome Project.</title>
        <authorList>
            <person name="Zhang R.-G."/>
        </authorList>
    </citation>
    <scope>NUCLEOTIDE SEQUENCE [LARGE SCALE GENOMIC DNA]</scope>
    <source>
        <tissue evidence="13">Rhizome</tissue>
    </source>
</reference>
<evidence type="ECO:0000256" key="9">
    <source>
        <dbReference type="ARBA" id="ARBA00022840"/>
    </source>
</evidence>
<dbReference type="Pfam" id="PF00549">
    <property type="entry name" value="Ligase_CoA"/>
    <property type="match status" value="1"/>
</dbReference>
<dbReference type="InterPro" id="IPR017866">
    <property type="entry name" value="Succ-CoA_synthase_bsu_CS"/>
</dbReference>
<keyword evidence="7" id="KW-0479">Metal-binding</keyword>
<evidence type="ECO:0000256" key="5">
    <source>
        <dbReference type="ARBA" id="ARBA00022516"/>
    </source>
</evidence>
<dbReference type="PROSITE" id="PS01216">
    <property type="entry name" value="SUCCINYL_COA_LIG_1"/>
    <property type="match status" value="1"/>
</dbReference>
<sequence>MWLELRVERHVTTRLPPAAQLTTSPLFILLRHTLLKIVNNPVVDSVLLGAGAAISLATETHNPSTEGFFLKGGLKLDRIPIILEAGISERTQAIAKRKDVIFVLSHIMATGQIFSRNTQALFYNYKQLPIQRMLDFDFLCGRETPSVAGIINPGSEGFQKLFFGLEEIAIPVHSTIEAACVAHPAADVFINFASFRSAAASSMSALKQHTIRVVAIIAEGVPETDTKQLIAYARANNKVVIGPATVGGIQAGAFKIGDTAGTIDNIIQCKLYRPGSVGFVSKSGGMSNELYNTIARVTDGIYEGIAIGGDVFPGSTLSDHVLRFNNIPQVKMMVVLGELGGRDEYSLVEALKEGKVHKPVVAWVSGTCARLFKSEVQFGHAGAKSGGELESAQAKNQALRDAGAVVPTSYEAFETAIKETFEKLVEEGKITPVPEIQPPQIPEDLKSAIKSGKVRAPTHIISTISDDRGDEPCYAGVPMSTIVQRGFGVGDVISLLWFKRSLPRYCTQFIEICIMLCADHGPCVSGAHNTIVTARAGKDLVSSLVSGKMSDFSNTGLLTIGPRFGGAIDDAARYFKDAYDRGLTPYEFVESMKKKGIRVPGIGHSQELPKGKVYSEARLQRLRIKSRDNRDKRVELLQKYAHTYFPSVRYMEYAVQVEAYTLSKANNLVLNVDGAIGSLFLDLLAGSGMFSKQEIDEIVEIGYLNGLFVLARSIGLIGHTFDQKRLKQPLYRHPWEDVLYTK</sequence>
<dbReference type="PANTHER" id="PTHR23118">
    <property type="entry name" value="ATP-CITRATE SYNTHASE"/>
    <property type="match status" value="1"/>
</dbReference>
<dbReference type="FunFam" id="3.40.50.720:FF:000136">
    <property type="entry name" value="ATP-citrate synthase beta chain protein"/>
    <property type="match status" value="1"/>
</dbReference>
<evidence type="ECO:0000259" key="12">
    <source>
        <dbReference type="Pfam" id="PF00549"/>
    </source>
</evidence>
<keyword evidence="5" id="KW-0444">Lipid biosynthesis</keyword>
<dbReference type="SUPFAM" id="SSF51735">
    <property type="entry name" value="NAD(P)-binding Rossmann-fold domains"/>
    <property type="match status" value="1"/>
</dbReference>
<evidence type="ECO:0000256" key="8">
    <source>
        <dbReference type="ARBA" id="ARBA00022741"/>
    </source>
</evidence>
<gene>
    <name evidence="13" type="ORF">ZIOFF_004196</name>
</gene>
<dbReference type="Gene3D" id="3.40.50.720">
    <property type="entry name" value="NAD(P)-binding Rossmann-like Domain"/>
    <property type="match status" value="1"/>
</dbReference>
<dbReference type="InterPro" id="IPR016143">
    <property type="entry name" value="Citrate_synth-like_sm_a-sub"/>
</dbReference>
<comment type="caution">
    <text evidence="13">The sequence shown here is derived from an EMBL/GenBank/DDBJ whole genome shotgun (WGS) entry which is preliminary data.</text>
</comment>
<dbReference type="FunFam" id="3.40.50.261:FF:000003">
    <property type="entry name" value="ATP-citrate synthase subunit"/>
    <property type="match status" value="1"/>
</dbReference>
<dbReference type="GO" id="GO:0046872">
    <property type="term" value="F:metal ion binding"/>
    <property type="evidence" value="ECO:0007669"/>
    <property type="project" value="UniProtKB-KW"/>
</dbReference>